<evidence type="ECO:0000256" key="5">
    <source>
        <dbReference type="ARBA" id="ARBA00023125"/>
    </source>
</evidence>
<keyword evidence="4 7" id="KW-0805">Transcription regulation</keyword>
<evidence type="ECO:0000256" key="6">
    <source>
        <dbReference type="ARBA" id="ARBA00023163"/>
    </source>
</evidence>
<dbReference type="InterPro" id="IPR020899">
    <property type="entry name" value="Arg_repress_C"/>
</dbReference>
<keyword evidence="7" id="KW-0678">Repressor</keyword>
<evidence type="ECO:0000256" key="2">
    <source>
        <dbReference type="ARBA" id="ARBA00008316"/>
    </source>
</evidence>
<dbReference type="InterPro" id="IPR001669">
    <property type="entry name" value="Arg_repress"/>
</dbReference>
<comment type="similarity">
    <text evidence="2 7">Belongs to the ArgR family.</text>
</comment>
<protein>
    <recommendedName>
        <fullName evidence="7">Arginine repressor</fullName>
    </recommendedName>
</protein>
<dbReference type="Gene3D" id="1.10.10.10">
    <property type="entry name" value="Winged helix-like DNA-binding domain superfamily/Winged helix DNA-binding domain"/>
    <property type="match status" value="1"/>
</dbReference>
<comment type="subcellular location">
    <subcellularLocation>
        <location evidence="1 7">Cytoplasm</location>
    </subcellularLocation>
</comment>
<keyword evidence="6 7" id="KW-0804">Transcription</keyword>
<comment type="function">
    <text evidence="7">Regulates arginine biosynthesis genes.</text>
</comment>
<keyword evidence="7" id="KW-0055">Arginine biosynthesis</keyword>
<keyword evidence="11" id="KW-1185">Reference proteome</keyword>
<dbReference type="InterPro" id="IPR036251">
    <property type="entry name" value="Arg_repress_C_sf"/>
</dbReference>
<sequence>MKKNERLELIKKIILSHEVETQNELLDYLKKEGLTPTQATISRDMNEIGIVKVPSKSGRYIYGLSKNKSAIIVPQPLNISSIIVGISRLKNMLHIDVIPGNSRFLKRHIVSEFSDQIFSLIADDDSLLLVAPTEATAEALLSRINRWT</sequence>
<gene>
    <name evidence="7" type="primary">argR</name>
    <name evidence="10" type="ORF">ACFPQ3_05320</name>
</gene>
<evidence type="ECO:0000256" key="1">
    <source>
        <dbReference type="ARBA" id="ARBA00004496"/>
    </source>
</evidence>
<dbReference type="EMBL" id="JBHSOJ010000016">
    <property type="protein sequence ID" value="MFC5631027.1"/>
    <property type="molecule type" value="Genomic_DNA"/>
</dbReference>
<proteinExistence type="inferred from homology"/>
<dbReference type="InterPro" id="IPR020900">
    <property type="entry name" value="Arg_repress_DNA-bd"/>
</dbReference>
<comment type="caution">
    <text evidence="10">The sequence shown here is derived from an EMBL/GenBank/DDBJ whole genome shotgun (WGS) entry which is preliminary data.</text>
</comment>
<dbReference type="SUPFAM" id="SSF55252">
    <property type="entry name" value="C-terminal domain of arginine repressor"/>
    <property type="match status" value="1"/>
</dbReference>
<evidence type="ECO:0000313" key="10">
    <source>
        <dbReference type="EMBL" id="MFC5631027.1"/>
    </source>
</evidence>
<name>A0ABW0UCI6_9STRE</name>
<evidence type="ECO:0000256" key="7">
    <source>
        <dbReference type="HAMAP-Rule" id="MF_00173"/>
    </source>
</evidence>
<feature type="domain" description="Arginine repressor DNA-binding" evidence="8">
    <location>
        <begin position="1"/>
        <end position="68"/>
    </location>
</feature>
<evidence type="ECO:0000259" key="8">
    <source>
        <dbReference type="Pfam" id="PF01316"/>
    </source>
</evidence>
<reference evidence="11" key="1">
    <citation type="journal article" date="2019" name="Int. J. Syst. Evol. Microbiol.">
        <title>The Global Catalogue of Microorganisms (GCM) 10K type strain sequencing project: providing services to taxonomists for standard genome sequencing and annotation.</title>
        <authorList>
            <consortium name="The Broad Institute Genomics Platform"/>
            <consortium name="The Broad Institute Genome Sequencing Center for Infectious Disease"/>
            <person name="Wu L."/>
            <person name="Ma J."/>
        </authorList>
    </citation>
    <scope>NUCLEOTIDE SEQUENCE [LARGE SCALE GENOMIC DNA]</scope>
    <source>
        <strain evidence="11">DT43</strain>
    </source>
</reference>
<dbReference type="Gene3D" id="3.30.1360.40">
    <property type="match status" value="1"/>
</dbReference>
<evidence type="ECO:0000256" key="3">
    <source>
        <dbReference type="ARBA" id="ARBA00022490"/>
    </source>
</evidence>
<comment type="pathway">
    <text evidence="7">Amino-acid biosynthesis; L-arginine biosynthesis [regulation].</text>
</comment>
<dbReference type="PANTHER" id="PTHR34471:SF1">
    <property type="entry name" value="ARGININE REPRESSOR"/>
    <property type="match status" value="1"/>
</dbReference>
<dbReference type="Pfam" id="PF01316">
    <property type="entry name" value="Arg_repressor"/>
    <property type="match status" value="1"/>
</dbReference>
<dbReference type="PANTHER" id="PTHR34471">
    <property type="entry name" value="ARGININE REPRESSOR"/>
    <property type="match status" value="1"/>
</dbReference>
<keyword evidence="7" id="KW-0028">Amino-acid biosynthesis</keyword>
<dbReference type="InterPro" id="IPR036388">
    <property type="entry name" value="WH-like_DNA-bd_sf"/>
</dbReference>
<dbReference type="SUPFAM" id="SSF46785">
    <property type="entry name" value="Winged helix' DNA-binding domain"/>
    <property type="match status" value="1"/>
</dbReference>
<feature type="domain" description="Arginine repressor C-terminal" evidence="9">
    <location>
        <begin position="80"/>
        <end position="145"/>
    </location>
</feature>
<dbReference type="PRINTS" id="PR01467">
    <property type="entry name" value="ARGREPRESSOR"/>
</dbReference>
<accession>A0ABW0UCI6</accession>
<organism evidence="10 11">
    <name type="scientific">Streptococcus caledonicus</name>
    <dbReference type="NCBI Taxonomy" id="2614158"/>
    <lineage>
        <taxon>Bacteria</taxon>
        <taxon>Bacillati</taxon>
        <taxon>Bacillota</taxon>
        <taxon>Bacilli</taxon>
        <taxon>Lactobacillales</taxon>
        <taxon>Streptococcaceae</taxon>
        <taxon>Streptococcus</taxon>
    </lineage>
</organism>
<dbReference type="RefSeq" id="WP_156805389.1">
    <property type="nucleotide sequence ID" value="NZ_JBHSOJ010000016.1"/>
</dbReference>
<keyword evidence="5 7" id="KW-0238">DNA-binding</keyword>
<dbReference type="Proteomes" id="UP001596110">
    <property type="component" value="Unassembled WGS sequence"/>
</dbReference>
<evidence type="ECO:0000256" key="4">
    <source>
        <dbReference type="ARBA" id="ARBA00023015"/>
    </source>
</evidence>
<evidence type="ECO:0000259" key="9">
    <source>
        <dbReference type="Pfam" id="PF02863"/>
    </source>
</evidence>
<dbReference type="HAMAP" id="MF_00173">
    <property type="entry name" value="Arg_repressor"/>
    <property type="match status" value="1"/>
</dbReference>
<keyword evidence="3 7" id="KW-0963">Cytoplasm</keyword>
<dbReference type="InterPro" id="IPR036390">
    <property type="entry name" value="WH_DNA-bd_sf"/>
</dbReference>
<evidence type="ECO:0000313" key="11">
    <source>
        <dbReference type="Proteomes" id="UP001596110"/>
    </source>
</evidence>
<dbReference type="Pfam" id="PF02863">
    <property type="entry name" value="Arg_repressor_C"/>
    <property type="match status" value="1"/>
</dbReference>